<name>M5U4W7_9BACT</name>
<keyword evidence="2" id="KW-1133">Transmembrane helix</keyword>
<dbReference type="InterPro" id="IPR002528">
    <property type="entry name" value="MATE_fam"/>
</dbReference>
<evidence type="ECO:0000256" key="1">
    <source>
        <dbReference type="ARBA" id="ARBA00022448"/>
    </source>
</evidence>
<dbReference type="Pfam" id="PF01554">
    <property type="entry name" value="MatE"/>
    <property type="match status" value="2"/>
</dbReference>
<reference evidence="3 4" key="1">
    <citation type="journal article" date="2013" name="Mar. Genomics">
        <title>Expression of sulfatases in Rhodopirellula baltica and the diversity of sulfatases in the genus Rhodopirellula.</title>
        <authorList>
            <person name="Wegner C.E."/>
            <person name="Richter-Heitmann T."/>
            <person name="Klindworth A."/>
            <person name="Klockow C."/>
            <person name="Richter M."/>
            <person name="Achstetter T."/>
            <person name="Glockner F.O."/>
            <person name="Harder J."/>
        </authorList>
    </citation>
    <scope>NUCLEOTIDE SEQUENCE [LARGE SCALE GENOMIC DNA]</scope>
    <source>
        <strain evidence="3 4">SM41</strain>
    </source>
</reference>
<dbReference type="Proteomes" id="UP000011885">
    <property type="component" value="Unassembled WGS sequence"/>
</dbReference>
<sequence>MRSAYAEVLRIAVPLMISTGMFSLVLFADRTLLFQHEPAEMGAAMAAGNLFWVSICIFVGIASMTGAIASQYVGAGQPKRIGRMLWQSVWFSLATMPLFLTLAYFAEPLFQWSDQAPALIPLQTVYFQILMWGGAGEVLQTSLSGFFSGTHRTRTIAIVSVISGAINLLLDVVLIFGIDPSWWGGDGPRVWELGIAGAGIASVISFWFKAICYAAILLLPRFRHAYGIVTGLRWDRRMMWKLAYFGFPTGLMYVTEAGAFAVIVLMIGRLGDVPLQATTMAINFNMIAFIPLVGMSIAASVLVGQHLVRSGPESAIRCVRAALIISWAYSAAWAIAYWSSAETLISLYAVNQNASTISDDAALALQTAEGLLGFVAIYVLLDATQLILAGALRGAGDTWFVLLAGMTVSLIALSAGVAFEPDWEPVLWGSDEPATATATSMSDSVAGALRWWWMVLTAWIISLAAAMSARYAQGTWKRMRMV</sequence>
<feature type="transmembrane region" description="Helical" evidence="2">
    <location>
        <begin position="12"/>
        <end position="30"/>
    </location>
</feature>
<feature type="transmembrane region" description="Helical" evidence="2">
    <location>
        <begin position="287"/>
        <end position="307"/>
    </location>
</feature>
<dbReference type="EMBL" id="ANOH01000143">
    <property type="protein sequence ID" value="EMI56502.1"/>
    <property type="molecule type" value="Genomic_DNA"/>
</dbReference>
<dbReference type="GO" id="GO:0042910">
    <property type="term" value="F:xenobiotic transmembrane transporter activity"/>
    <property type="evidence" value="ECO:0007669"/>
    <property type="project" value="InterPro"/>
</dbReference>
<dbReference type="GO" id="GO:0015297">
    <property type="term" value="F:antiporter activity"/>
    <property type="evidence" value="ECO:0007669"/>
    <property type="project" value="InterPro"/>
</dbReference>
<dbReference type="PATRIC" id="fig|1263870.3.peg.2200"/>
<organism evidence="3 4">
    <name type="scientific">Rhodopirellula sallentina SM41</name>
    <dbReference type="NCBI Taxonomy" id="1263870"/>
    <lineage>
        <taxon>Bacteria</taxon>
        <taxon>Pseudomonadati</taxon>
        <taxon>Planctomycetota</taxon>
        <taxon>Planctomycetia</taxon>
        <taxon>Pirellulales</taxon>
        <taxon>Pirellulaceae</taxon>
        <taxon>Rhodopirellula</taxon>
    </lineage>
</organism>
<feature type="transmembrane region" description="Helical" evidence="2">
    <location>
        <begin position="451"/>
        <end position="472"/>
    </location>
</feature>
<dbReference type="RefSeq" id="WP_008677156.1">
    <property type="nucleotide sequence ID" value="NZ_ANOH01000143.1"/>
</dbReference>
<evidence type="ECO:0000256" key="2">
    <source>
        <dbReference type="SAM" id="Phobius"/>
    </source>
</evidence>
<protein>
    <submittedName>
        <fullName evidence="3">MATE efflux family protein</fullName>
    </submittedName>
</protein>
<keyword evidence="4" id="KW-1185">Reference proteome</keyword>
<dbReference type="OrthoDB" id="9805232at2"/>
<feature type="transmembrane region" description="Helical" evidence="2">
    <location>
        <begin position="371"/>
        <end position="392"/>
    </location>
</feature>
<feature type="transmembrane region" description="Helical" evidence="2">
    <location>
        <begin position="399"/>
        <end position="419"/>
    </location>
</feature>
<dbReference type="CDD" id="cd13133">
    <property type="entry name" value="MATE_like_7"/>
    <property type="match status" value="1"/>
</dbReference>
<evidence type="ECO:0000313" key="4">
    <source>
        <dbReference type="Proteomes" id="UP000011885"/>
    </source>
</evidence>
<keyword evidence="1" id="KW-0813">Transport</keyword>
<feature type="transmembrane region" description="Helical" evidence="2">
    <location>
        <begin position="155"/>
        <end position="178"/>
    </location>
</feature>
<dbReference type="AlphaFoldDB" id="M5U4W7"/>
<proteinExistence type="predicted"/>
<feature type="transmembrane region" description="Helical" evidence="2">
    <location>
        <begin position="125"/>
        <end position="143"/>
    </location>
</feature>
<feature type="transmembrane region" description="Helical" evidence="2">
    <location>
        <begin position="242"/>
        <end position="267"/>
    </location>
</feature>
<keyword evidence="2" id="KW-0472">Membrane</keyword>
<feature type="transmembrane region" description="Helical" evidence="2">
    <location>
        <begin position="319"/>
        <end position="338"/>
    </location>
</feature>
<keyword evidence="2" id="KW-0812">Transmembrane</keyword>
<accession>M5U4W7</accession>
<feature type="transmembrane region" description="Helical" evidence="2">
    <location>
        <begin position="50"/>
        <end position="73"/>
    </location>
</feature>
<comment type="caution">
    <text evidence="3">The sequence shown here is derived from an EMBL/GenBank/DDBJ whole genome shotgun (WGS) entry which is preliminary data.</text>
</comment>
<feature type="transmembrane region" description="Helical" evidence="2">
    <location>
        <begin position="85"/>
        <end position="105"/>
    </location>
</feature>
<evidence type="ECO:0000313" key="3">
    <source>
        <dbReference type="EMBL" id="EMI56502.1"/>
    </source>
</evidence>
<dbReference type="NCBIfam" id="TIGR00797">
    <property type="entry name" value="matE"/>
    <property type="match status" value="1"/>
</dbReference>
<dbReference type="GO" id="GO:0005886">
    <property type="term" value="C:plasma membrane"/>
    <property type="evidence" value="ECO:0007669"/>
    <property type="project" value="TreeGrafter"/>
</dbReference>
<gene>
    <name evidence="3" type="ORF">RSSM_02061</name>
</gene>
<dbReference type="InterPro" id="IPR050222">
    <property type="entry name" value="MATE_MdtK"/>
</dbReference>
<dbReference type="PANTHER" id="PTHR43298:SF2">
    <property type="entry name" value="FMN_FAD EXPORTER YEEO-RELATED"/>
    <property type="match status" value="1"/>
</dbReference>
<dbReference type="PANTHER" id="PTHR43298">
    <property type="entry name" value="MULTIDRUG RESISTANCE PROTEIN NORM-RELATED"/>
    <property type="match status" value="1"/>
</dbReference>
<feature type="transmembrane region" description="Helical" evidence="2">
    <location>
        <begin position="198"/>
        <end position="222"/>
    </location>
</feature>